<protein>
    <submittedName>
        <fullName evidence="1">Uncharacterized protein</fullName>
    </submittedName>
</protein>
<evidence type="ECO:0000313" key="2">
    <source>
        <dbReference type="Proteomes" id="UP000621560"/>
    </source>
</evidence>
<dbReference type="EMBL" id="JACXIZ010000072">
    <property type="protein sequence ID" value="MBD2848532.1"/>
    <property type="molecule type" value="Genomic_DNA"/>
</dbReference>
<keyword evidence="2" id="KW-1185">Reference proteome</keyword>
<dbReference type="SUPFAM" id="SSF50969">
    <property type="entry name" value="YVTN repeat-like/Quinoprotein amine dehydrogenase"/>
    <property type="match status" value="1"/>
</dbReference>
<gene>
    <name evidence="1" type="ORF">IDH44_25410</name>
</gene>
<dbReference type="Gene3D" id="2.60.120.560">
    <property type="entry name" value="Exo-inulinase, domain 1"/>
    <property type="match status" value="1"/>
</dbReference>
<evidence type="ECO:0000313" key="1">
    <source>
        <dbReference type="EMBL" id="MBD2848532.1"/>
    </source>
</evidence>
<dbReference type="InterPro" id="IPR011044">
    <property type="entry name" value="Quino_amine_DH_bsu"/>
</dbReference>
<name>A0A927BX75_9BACL</name>
<organism evidence="1 2">
    <name type="scientific">Paenibacillus sabuli</name>
    <dbReference type="NCBI Taxonomy" id="2772509"/>
    <lineage>
        <taxon>Bacteria</taxon>
        <taxon>Bacillati</taxon>
        <taxon>Bacillota</taxon>
        <taxon>Bacilli</taxon>
        <taxon>Bacillales</taxon>
        <taxon>Paenibacillaceae</taxon>
        <taxon>Paenibacillus</taxon>
    </lineage>
</organism>
<sequence>MSSKLCRQIVGLLLIAVLLLTDVVGWIGGLKQTVSAATISITVTAQAERIPGFYWCQHLDDHWSTYSEISGTVTAADDHGEPRKTWVKTETTVAVPSGNAWFGEDGKIYNLEDVINPRPNTVVMNPDRAVPEMEGKPAISGSYVVIEGYSGQGVPGGYDGGKCGASPGMVYNFPIIVDFVGTVEIEIPDNGTHITRYYTTTGQSLASTFPSREIKMIQGETYNTDSPPTHPDYEYVGYKKTTSGTPPSGGSIVSGEPPAFAYTGDFDTYYLYRYYKPKVPDPGSGEIHVRHMVRTGSSGAFTKAGEELQIVESLPGSRTIQPESSYGELLGSNVYYSGYGSAYSNAGPVPVNLTAAQRTAYVSFYYEAEEDEPNEPGTFSGDFEVVPGTITYRDPFELVPTDFEMNGCEYQSHRYRIVHVATGTTSNVNAEGMTTPTKFVHDTYPNAIKTGTHQVYLKIFTDCGESEWIGPKPLEVETDDDNRPPVFQIAFVDPSNPRVPVYTAQEGDVLDLVYIDDPSVPTPYDPDGDRITFRGFDFSESTDWAKTIPQRGLSGITMSQHGMHANIKGTMCDELGACSEATTYIRVIPPNPVPLIDGPERVVEGRPYEGEFDSSRSYSPVGRSINHSRDEWTNVREIYPTPGQEIITLHVYDSIGLKSVAPDRYELTVLEDLPPEVKLIGSRTAVRNTPFTYTVEASSPDGDQIVKRTVQRRYDAANDGSFTNDSPLSISINGQYKFTETFSRVGKYQYEVCAEEDWGKRACTLEIVDVVNDAPFVTFDIQSTVQQPVAIPKIPLAAEKFMLSTWKNTDIATNNKVKAWSANPSTGALGAVPYTGGLEPQPTLSQISRTYSAQVPGEYEDAGTGWQNASYRTEFLNDDFLISWSHYRMGYYHDIYVIQRSNGSRRAIEDRDLIALNRQEGIVVLRAYNGGNLTYEWYTFDALTTPSGVPYQTTTKEPTKLDLTSALYDYAYDDQFYAWSNLQAPVSATLPTSVREWASNLIMTDRQGYWYFNNEDYPRGLDRYNPITKEVKRVVSFVPPYHIVYEVMVSPDGRYALIDGGTSFIGVVNLTTGNVAQNLTGEISRYWVWNQYGEHLLFQNTSQGQTVAYKWGSSGLTKLWEKDHYLQALVVNQDSQGFYLTHADGLWRTYELRKVNLDTGAESLLKFYDPFQLNSYDEGDVSGSILNGTAIGSALQISFRLDRSGRTEQNKVYLESGTTAESSTVPLLTDNQLIGGPNLDNVEIQFRMRLNQVPSSLLYSGFAYKMQDHRNLYRVELNLETLRLVKVVNGKRTVIKSVALDTQPSSYTPIRIHVLDDRHRIYVNGAPLIDVMDSTFSGGQFGPYAGIPRTEFDQVLYADLAVLSNELRLTNVALVDTDVEYQTTSEDAE</sequence>
<feature type="non-terminal residue" evidence="1">
    <location>
        <position position="1389"/>
    </location>
</feature>
<reference evidence="1" key="1">
    <citation type="submission" date="2020-09" db="EMBL/GenBank/DDBJ databases">
        <title>A novel bacterium of genus Paenibacillus, isolated from South China Sea.</title>
        <authorList>
            <person name="Huang H."/>
            <person name="Mo K."/>
            <person name="Hu Y."/>
        </authorList>
    </citation>
    <scope>NUCLEOTIDE SEQUENCE</scope>
    <source>
        <strain evidence="1">IB182496</strain>
    </source>
</reference>
<accession>A0A927BX75</accession>
<dbReference type="Proteomes" id="UP000621560">
    <property type="component" value="Unassembled WGS sequence"/>
</dbReference>
<comment type="caution">
    <text evidence="1">The sequence shown here is derived from an EMBL/GenBank/DDBJ whole genome shotgun (WGS) entry which is preliminary data.</text>
</comment>
<proteinExistence type="predicted"/>